<gene>
    <name evidence="8" type="ORF">GGR42_000828</name>
</gene>
<dbReference type="PRINTS" id="PR00344">
    <property type="entry name" value="BCTRLSENSOR"/>
</dbReference>
<dbReference type="InterPro" id="IPR035965">
    <property type="entry name" value="PAS-like_dom_sf"/>
</dbReference>
<evidence type="ECO:0000259" key="6">
    <source>
        <dbReference type="PROSITE" id="PS50109"/>
    </source>
</evidence>
<comment type="catalytic activity">
    <reaction evidence="1">
        <text>ATP + protein L-histidine = ADP + protein N-phospho-L-histidine.</text>
        <dbReference type="EC" id="2.7.13.3"/>
    </reaction>
</comment>
<dbReference type="InterPro" id="IPR036890">
    <property type="entry name" value="HATPase_C_sf"/>
</dbReference>
<evidence type="ECO:0000313" key="9">
    <source>
        <dbReference type="Proteomes" id="UP000590442"/>
    </source>
</evidence>
<reference evidence="8 9" key="1">
    <citation type="submission" date="2020-03" db="EMBL/GenBank/DDBJ databases">
        <title>Genomic Encyclopedia of Type Strains, Phase IV (KMG-IV): sequencing the most valuable type-strain genomes for metagenomic binning, comparative biology and taxonomic classification.</title>
        <authorList>
            <person name="Goeker M."/>
        </authorList>
    </citation>
    <scope>NUCLEOTIDE SEQUENCE [LARGE SCALE GENOMIC DNA]</scope>
    <source>
        <strain evidence="8 9">DSM 29762</strain>
    </source>
</reference>
<dbReference type="Pfam" id="PF13426">
    <property type="entry name" value="PAS_9"/>
    <property type="match status" value="2"/>
</dbReference>
<comment type="caution">
    <text evidence="8">The sequence shown here is derived from an EMBL/GenBank/DDBJ whole genome shotgun (WGS) entry which is preliminary data.</text>
</comment>
<dbReference type="RefSeq" id="WP_167961120.1">
    <property type="nucleotide sequence ID" value="NZ_JAATJJ010000001.1"/>
</dbReference>
<protein>
    <recommendedName>
        <fullName evidence="2">histidine kinase</fullName>
        <ecNumber evidence="2">2.7.13.3</ecNumber>
    </recommendedName>
</protein>
<dbReference type="Proteomes" id="UP000590442">
    <property type="component" value="Unassembled WGS sequence"/>
</dbReference>
<dbReference type="InterPro" id="IPR000014">
    <property type="entry name" value="PAS"/>
</dbReference>
<dbReference type="GO" id="GO:0000155">
    <property type="term" value="F:phosphorelay sensor kinase activity"/>
    <property type="evidence" value="ECO:0007669"/>
    <property type="project" value="InterPro"/>
</dbReference>
<dbReference type="EMBL" id="JAATJJ010000001">
    <property type="protein sequence ID" value="NJB70366.1"/>
    <property type="molecule type" value="Genomic_DNA"/>
</dbReference>
<dbReference type="PROSITE" id="PS50112">
    <property type="entry name" value="PAS"/>
    <property type="match status" value="1"/>
</dbReference>
<keyword evidence="3" id="KW-0597">Phosphoprotein</keyword>
<dbReference type="NCBIfam" id="TIGR00229">
    <property type="entry name" value="sensory_box"/>
    <property type="match status" value="1"/>
</dbReference>
<dbReference type="EC" id="2.7.13.3" evidence="2"/>
<feature type="domain" description="Histidine kinase" evidence="6">
    <location>
        <begin position="279"/>
        <end position="495"/>
    </location>
</feature>
<dbReference type="AlphaFoldDB" id="A0A846QMX1"/>
<dbReference type="Gene3D" id="3.30.450.20">
    <property type="entry name" value="PAS domain"/>
    <property type="match status" value="2"/>
</dbReference>
<keyword evidence="4" id="KW-0808">Transferase</keyword>
<sequence length="495" mass="56782">MRAFKNFWSESTNSVEDGIKNVFKANSIYTIMDSSGRIEYANENFCKIYRSSTGPIVGEPNHLLKTEFFSLEKHNDLWRTIMQGEKWEGVLKDVLSNGSPIWLDTKILPIKVGALPDCKFICIHEDITKIKLECEVLKNDESIYQLIYKSIKIGIVVVTDYKGSIIKWNKGAENAFGYSEHEIMGKQHSVLMAKKYKKSNISDFLELTNRYRTIKNQEGLEFYCLNKEGSEFPVELVVSKWTINNEDYYAFKMLDITKRIAFQNMLKRKTKELELFLYRSAHDLNAPFSSAQGLINLIKEEQSIDKMQILINMLEKTINNAKALSNSLTSASLISSKVHEITVVDFSQIVDNVLKILKGYNNFENLKFNIDIENPNDFISSPDLIFAIFQNLIKNGIKFSLPLTKNHQPWIDIKVKSLRDGILIIICDNGKGINKKDLNKIFELYYRAEADQNPESNGLGLYIVKSIVESLKGEIRVESKIQNSTCFTIHLPKTN</sequence>
<dbReference type="SUPFAM" id="SSF55785">
    <property type="entry name" value="PYP-like sensor domain (PAS domain)"/>
    <property type="match status" value="2"/>
</dbReference>
<dbReference type="InterPro" id="IPR005467">
    <property type="entry name" value="His_kinase_dom"/>
</dbReference>
<dbReference type="SUPFAM" id="SSF47384">
    <property type="entry name" value="Homodimeric domain of signal transducing histidine kinase"/>
    <property type="match status" value="1"/>
</dbReference>
<keyword evidence="9" id="KW-1185">Reference proteome</keyword>
<dbReference type="InterPro" id="IPR052162">
    <property type="entry name" value="Sensor_kinase/Photoreceptor"/>
</dbReference>
<name>A0A846QMX1_9FLAO</name>
<dbReference type="InterPro" id="IPR004358">
    <property type="entry name" value="Sig_transdc_His_kin-like_C"/>
</dbReference>
<evidence type="ECO:0000256" key="5">
    <source>
        <dbReference type="ARBA" id="ARBA00022777"/>
    </source>
</evidence>
<dbReference type="PANTHER" id="PTHR43304">
    <property type="entry name" value="PHYTOCHROME-LIKE PROTEIN CPH1"/>
    <property type="match status" value="1"/>
</dbReference>
<dbReference type="SUPFAM" id="SSF55874">
    <property type="entry name" value="ATPase domain of HSP90 chaperone/DNA topoisomerase II/histidine kinase"/>
    <property type="match status" value="1"/>
</dbReference>
<evidence type="ECO:0000259" key="7">
    <source>
        <dbReference type="PROSITE" id="PS50112"/>
    </source>
</evidence>
<proteinExistence type="predicted"/>
<feature type="domain" description="PAS" evidence="7">
    <location>
        <begin position="156"/>
        <end position="187"/>
    </location>
</feature>
<dbReference type="SMART" id="SM00387">
    <property type="entry name" value="HATPase_c"/>
    <property type="match status" value="1"/>
</dbReference>
<evidence type="ECO:0000256" key="3">
    <source>
        <dbReference type="ARBA" id="ARBA00022553"/>
    </source>
</evidence>
<accession>A0A846QMX1</accession>
<evidence type="ECO:0000313" key="8">
    <source>
        <dbReference type="EMBL" id="NJB70366.1"/>
    </source>
</evidence>
<dbReference type="PROSITE" id="PS50109">
    <property type="entry name" value="HIS_KIN"/>
    <property type="match status" value="1"/>
</dbReference>
<dbReference type="InterPro" id="IPR036097">
    <property type="entry name" value="HisK_dim/P_sf"/>
</dbReference>
<evidence type="ECO:0000256" key="2">
    <source>
        <dbReference type="ARBA" id="ARBA00012438"/>
    </source>
</evidence>
<dbReference type="PANTHER" id="PTHR43304:SF1">
    <property type="entry name" value="PAC DOMAIN-CONTAINING PROTEIN"/>
    <property type="match status" value="1"/>
</dbReference>
<evidence type="ECO:0000256" key="4">
    <source>
        <dbReference type="ARBA" id="ARBA00022679"/>
    </source>
</evidence>
<dbReference type="Gene3D" id="3.30.565.10">
    <property type="entry name" value="Histidine kinase-like ATPase, C-terminal domain"/>
    <property type="match status" value="1"/>
</dbReference>
<keyword evidence="5" id="KW-0418">Kinase</keyword>
<dbReference type="Pfam" id="PF02518">
    <property type="entry name" value="HATPase_c"/>
    <property type="match status" value="1"/>
</dbReference>
<dbReference type="InterPro" id="IPR003594">
    <property type="entry name" value="HATPase_dom"/>
</dbReference>
<organism evidence="8 9">
    <name type="scientific">Saonia flava</name>
    <dbReference type="NCBI Taxonomy" id="523696"/>
    <lineage>
        <taxon>Bacteria</taxon>
        <taxon>Pseudomonadati</taxon>
        <taxon>Bacteroidota</taxon>
        <taxon>Flavobacteriia</taxon>
        <taxon>Flavobacteriales</taxon>
        <taxon>Flavobacteriaceae</taxon>
        <taxon>Saonia</taxon>
    </lineage>
</organism>
<dbReference type="CDD" id="cd00130">
    <property type="entry name" value="PAS"/>
    <property type="match status" value="2"/>
</dbReference>
<evidence type="ECO:0000256" key="1">
    <source>
        <dbReference type="ARBA" id="ARBA00000085"/>
    </source>
</evidence>
<dbReference type="CDD" id="cd00075">
    <property type="entry name" value="HATPase"/>
    <property type="match status" value="1"/>
</dbReference>